<keyword evidence="2" id="KW-0812">Transmembrane</keyword>
<feature type="coiled-coil region" evidence="1">
    <location>
        <begin position="254"/>
        <end position="296"/>
    </location>
</feature>
<protein>
    <submittedName>
        <fullName evidence="3">Uncharacterized protein</fullName>
    </submittedName>
</protein>
<keyword evidence="1" id="KW-0175">Coiled coil</keyword>
<sequence length="363" mass="41467">MSDENLLELEHLAAEGRARRSWKELADALVRTCPENWLDPLTNLLEKGALSEKEMIDLVSDLAWLIRRDDNEATALGATNLRRVDGEKKQFIAYYSALCKARFNFDIDSLQNLLDQYGELPSSRETMVEAHRLFVRLFKGENIDEDELTPWMKSSVHPRWRSILLHGMYLSPHADFGDSMVKLGEGLLRQGGGSWRTDPNTMMRLAVGYRRVREFDKALEFADKAIAGVANTDHNLHDQYSGLRDSIVRDKVQVKLLEESTQRLEARLKQEFNEHSAELEGQIEQARAEIQRGHQELILRIIEILALFTALIGVLVATFQTMVADALVGWERVTILGISVAFLTAFLFIIHFLTSQKMKKSRE</sequence>
<keyword evidence="2" id="KW-0472">Membrane</keyword>
<evidence type="ECO:0000256" key="2">
    <source>
        <dbReference type="SAM" id="Phobius"/>
    </source>
</evidence>
<feature type="transmembrane region" description="Helical" evidence="2">
    <location>
        <begin position="297"/>
        <end position="321"/>
    </location>
</feature>
<keyword evidence="2" id="KW-1133">Transmembrane helix</keyword>
<proteinExistence type="predicted"/>
<dbReference type="OrthoDB" id="4423360at2"/>
<evidence type="ECO:0000313" key="3">
    <source>
        <dbReference type="EMBL" id="AZA08221.1"/>
    </source>
</evidence>
<organism evidence="3 4">
    <name type="scientific">Corynebacterium pseudopelargi</name>
    <dbReference type="NCBI Taxonomy" id="2080757"/>
    <lineage>
        <taxon>Bacteria</taxon>
        <taxon>Bacillati</taxon>
        <taxon>Actinomycetota</taxon>
        <taxon>Actinomycetes</taxon>
        <taxon>Mycobacteriales</taxon>
        <taxon>Corynebacteriaceae</taxon>
        <taxon>Corynebacterium</taxon>
    </lineage>
</organism>
<dbReference type="AlphaFoldDB" id="A0A3G6IRL3"/>
<accession>A0A3G6IRL3</accession>
<feature type="transmembrane region" description="Helical" evidence="2">
    <location>
        <begin position="333"/>
        <end position="353"/>
    </location>
</feature>
<reference evidence="3 4" key="1">
    <citation type="submission" date="2018-11" db="EMBL/GenBank/DDBJ databases">
        <authorList>
            <person name="Kleinhagauer T."/>
            <person name="Glaeser S.P."/>
            <person name="Spergser J."/>
            <person name="Ruckert C."/>
            <person name="Kaempfer P."/>
            <person name="Busse H.-J."/>
        </authorList>
    </citation>
    <scope>NUCLEOTIDE SEQUENCE [LARGE SCALE GENOMIC DNA]</scope>
    <source>
        <strain evidence="3 4">812CH</strain>
    </source>
</reference>
<dbReference type="RefSeq" id="WP_123959067.1">
    <property type="nucleotide sequence ID" value="NZ_CP033898.1"/>
</dbReference>
<evidence type="ECO:0000313" key="4">
    <source>
        <dbReference type="Proteomes" id="UP000271426"/>
    </source>
</evidence>
<keyword evidence="4" id="KW-1185">Reference proteome</keyword>
<gene>
    <name evidence="3" type="ORF">CPPEL_00350</name>
</gene>
<dbReference type="EMBL" id="CP033898">
    <property type="protein sequence ID" value="AZA08221.1"/>
    <property type="molecule type" value="Genomic_DNA"/>
</dbReference>
<evidence type="ECO:0000256" key="1">
    <source>
        <dbReference type="SAM" id="Coils"/>
    </source>
</evidence>
<name>A0A3G6IRL3_9CORY</name>
<dbReference type="Proteomes" id="UP000271426">
    <property type="component" value="Chromosome"/>
</dbReference>
<dbReference type="KEGG" id="cpso:CPPEL_00350"/>